<reference evidence="1 2" key="1">
    <citation type="journal article" date="2015" name="Biotechnol. Biofuels">
        <title>Enhanced degradation of softwood versus hardwood by the white-rot fungus Pycnoporus coccineus.</title>
        <authorList>
            <person name="Couturier M."/>
            <person name="Navarro D."/>
            <person name="Chevret D."/>
            <person name="Henrissat B."/>
            <person name="Piumi F."/>
            <person name="Ruiz-Duenas F.J."/>
            <person name="Martinez A.T."/>
            <person name="Grigoriev I.V."/>
            <person name="Riley R."/>
            <person name="Lipzen A."/>
            <person name="Berrin J.G."/>
            <person name="Master E.R."/>
            <person name="Rosso M.N."/>
        </authorList>
    </citation>
    <scope>NUCLEOTIDE SEQUENCE [LARGE SCALE GENOMIC DNA]</scope>
    <source>
        <strain evidence="1 2">BRFM310</strain>
    </source>
</reference>
<dbReference type="EMBL" id="KZ084143">
    <property type="protein sequence ID" value="OSC97987.1"/>
    <property type="molecule type" value="Genomic_DNA"/>
</dbReference>
<name>A0A1Y2IA41_TRAC3</name>
<accession>A0A1Y2IA41</accession>
<keyword evidence="2" id="KW-1185">Reference proteome</keyword>
<dbReference type="AlphaFoldDB" id="A0A1Y2IA41"/>
<gene>
    <name evidence="1" type="ORF">PYCCODRAFT_1037458</name>
</gene>
<evidence type="ECO:0000313" key="1">
    <source>
        <dbReference type="EMBL" id="OSC97987.1"/>
    </source>
</evidence>
<proteinExistence type="predicted"/>
<evidence type="ECO:0000313" key="2">
    <source>
        <dbReference type="Proteomes" id="UP000193067"/>
    </source>
</evidence>
<sequence length="116" mass="13052">MDADLTIGPHRAFLVLEVLSPAFRCFDLEMWQHAAFIVDPAQTESARLRSLAASARVRTLFRDVALLVLWETLCDLAPLLRLISCTMGGFIPPPYSASHWLSRPGIRIRRTDVVSF</sequence>
<dbReference type="Proteomes" id="UP000193067">
    <property type="component" value="Unassembled WGS sequence"/>
</dbReference>
<protein>
    <submittedName>
        <fullName evidence="1">Uncharacterized protein</fullName>
    </submittedName>
</protein>
<organism evidence="1 2">
    <name type="scientific">Trametes coccinea (strain BRFM310)</name>
    <name type="common">Pycnoporus coccineus</name>
    <dbReference type="NCBI Taxonomy" id="1353009"/>
    <lineage>
        <taxon>Eukaryota</taxon>
        <taxon>Fungi</taxon>
        <taxon>Dikarya</taxon>
        <taxon>Basidiomycota</taxon>
        <taxon>Agaricomycotina</taxon>
        <taxon>Agaricomycetes</taxon>
        <taxon>Polyporales</taxon>
        <taxon>Polyporaceae</taxon>
        <taxon>Trametes</taxon>
    </lineage>
</organism>